<reference evidence="4 5" key="1">
    <citation type="journal article" date="2021" name="J. Biosci. Bioeng.">
        <title>Identification and characterization of a chc gene cluster responsible for the aromatization pathway of cyclohexanecarboxylate degradation in Sinomonas cyclohexanicum ATCC 51369.</title>
        <authorList>
            <person name="Yamamoto T."/>
            <person name="Hasegawa Y."/>
            <person name="Lau P.C.K."/>
            <person name="Iwaki H."/>
        </authorList>
    </citation>
    <scope>NUCLEOTIDE SEQUENCE [LARGE SCALE GENOMIC DNA]</scope>
    <source>
        <strain evidence="4 5">ATCC 51369</strain>
    </source>
</reference>
<evidence type="ECO:0000259" key="2">
    <source>
        <dbReference type="Pfam" id="PF13542"/>
    </source>
</evidence>
<gene>
    <name evidence="4" type="ORF">SCMU_00120</name>
</gene>
<sequence length="443" mass="48268">MDHCTCGPGARWCARADALFHFPGLHVLGVCADDSGGGFSLTVTVETDADVGGCPGCGCVAVGHGRRVHTVADTPCFGTPVRIRWLKRIWRCPEPACPKKTFSEAHPFAAPRAKLSARAVSWATDALERDDTSVSALARHLGVDWGTVWDAVAAETRRRLADPGRLAGIDALGVDEHLWSHTGPPGSGMVTGIVDHTRGPDGKPRARLLDLVPGRSGPVYRDWLKDRGDAFRRGVKVAALDPFQGYKNAIDDQLEDAVAVLDAFHVVKLGTAAVDDVRRRVQQATLGHRGHKGDPLYGIQRTLRCGAERLTEKQKGRLAKAFDAHSEHFEVELAWACAQQLRSVYTAADPAAGRRTAEHVLAAFPSCPIPEIARLGKTLRRWRKAFLAYFDTKGASNGPTEAVNGVIETTRRIARGFRNFENYRLRCLLSAGGHRPWRTPNHA</sequence>
<feature type="domain" description="Transposase IS204/IS1001/IS1096/IS1165 zinc-finger" evidence="3">
    <location>
        <begin position="51"/>
        <end position="97"/>
    </location>
</feature>
<name>A0ABM7PPS0_SINCY</name>
<dbReference type="NCBIfam" id="NF033550">
    <property type="entry name" value="transpos_ISL3"/>
    <property type="match status" value="1"/>
</dbReference>
<dbReference type="PANTHER" id="PTHR33498:SF1">
    <property type="entry name" value="TRANSPOSASE FOR INSERTION SEQUENCE ELEMENT IS1557"/>
    <property type="match status" value="1"/>
</dbReference>
<dbReference type="Proteomes" id="UP001319861">
    <property type="component" value="Chromosome"/>
</dbReference>
<evidence type="ECO:0000313" key="5">
    <source>
        <dbReference type="Proteomes" id="UP001319861"/>
    </source>
</evidence>
<dbReference type="PANTHER" id="PTHR33498">
    <property type="entry name" value="TRANSPOSASE FOR INSERTION SEQUENCE ELEMENT IS1557"/>
    <property type="match status" value="1"/>
</dbReference>
<dbReference type="InterPro" id="IPR002560">
    <property type="entry name" value="Transposase_DDE"/>
</dbReference>
<dbReference type="RefSeq" id="WP_229230949.1">
    <property type="nucleotide sequence ID" value="NZ_AP024525.1"/>
</dbReference>
<dbReference type="Pfam" id="PF13542">
    <property type="entry name" value="HTH_Tnp_ISL3"/>
    <property type="match status" value="1"/>
</dbReference>
<dbReference type="InterPro" id="IPR029261">
    <property type="entry name" value="Transposase_Znf"/>
</dbReference>
<dbReference type="Pfam" id="PF14690">
    <property type="entry name" value="Zn_ribbon_ISL3"/>
    <property type="match status" value="1"/>
</dbReference>
<dbReference type="InterPro" id="IPR047951">
    <property type="entry name" value="Transpos_ISL3"/>
</dbReference>
<keyword evidence="5" id="KW-1185">Reference proteome</keyword>
<protein>
    <submittedName>
        <fullName evidence="4">ISL3 family transposase</fullName>
    </submittedName>
</protein>
<feature type="domain" description="Transposase IS204/IS1001/IS1096/IS1165 helix-turn-helix" evidence="2">
    <location>
        <begin position="104"/>
        <end position="152"/>
    </location>
</feature>
<evidence type="ECO:0000313" key="4">
    <source>
        <dbReference type="EMBL" id="BCT74170.1"/>
    </source>
</evidence>
<dbReference type="EMBL" id="AP024525">
    <property type="protein sequence ID" value="BCT74170.1"/>
    <property type="molecule type" value="Genomic_DNA"/>
</dbReference>
<feature type="domain" description="Transposase IS204/IS1001/IS1096/IS1165 DDE" evidence="1">
    <location>
        <begin position="172"/>
        <end position="426"/>
    </location>
</feature>
<dbReference type="InterPro" id="IPR032877">
    <property type="entry name" value="Transposase_HTH"/>
</dbReference>
<organism evidence="4 5">
    <name type="scientific">Sinomonas cyclohexanicum</name>
    <name type="common">Corynebacterium cyclohexanicum</name>
    <dbReference type="NCBI Taxonomy" id="322009"/>
    <lineage>
        <taxon>Bacteria</taxon>
        <taxon>Bacillati</taxon>
        <taxon>Actinomycetota</taxon>
        <taxon>Actinomycetes</taxon>
        <taxon>Micrococcales</taxon>
        <taxon>Micrococcaceae</taxon>
        <taxon>Sinomonas</taxon>
    </lineage>
</organism>
<evidence type="ECO:0000259" key="1">
    <source>
        <dbReference type="Pfam" id="PF01610"/>
    </source>
</evidence>
<accession>A0ABM7PPS0</accession>
<dbReference type="Pfam" id="PF01610">
    <property type="entry name" value="DDE_Tnp_ISL3"/>
    <property type="match status" value="1"/>
</dbReference>
<evidence type="ECO:0000259" key="3">
    <source>
        <dbReference type="Pfam" id="PF14690"/>
    </source>
</evidence>
<proteinExistence type="predicted"/>